<dbReference type="Proteomes" id="UP000051862">
    <property type="component" value="Unassembled WGS sequence"/>
</dbReference>
<keyword evidence="8" id="KW-1185">Reference proteome</keyword>
<evidence type="ECO:0000313" key="8">
    <source>
        <dbReference type="Proteomes" id="UP000250136"/>
    </source>
</evidence>
<evidence type="ECO:0000313" key="5">
    <source>
        <dbReference type="EMBL" id="SEV89021.1"/>
    </source>
</evidence>
<dbReference type="GeneID" id="33334039"/>
<dbReference type="AlphaFoldDB" id="A0A0Q2REM7"/>
<evidence type="ECO:0000313" key="4">
    <source>
        <dbReference type="EMBL" id="KQH82454.1"/>
    </source>
</evidence>
<dbReference type="PANTHER" id="PTHR42824">
    <property type="entry name" value="GLUTAMINE AMIDOTRANSFERASE"/>
    <property type="match status" value="1"/>
</dbReference>
<accession>A0A0Q2REM7</accession>
<dbReference type="EMBL" id="FOIW01000001">
    <property type="protein sequence ID" value="SEV89021.1"/>
    <property type="molecule type" value="Genomic_DNA"/>
</dbReference>
<dbReference type="STRING" id="277988.SAMN05216170_0672"/>
<dbReference type="Gene3D" id="3.60.20.10">
    <property type="entry name" value="Glutamine Phosphoribosylpyrophosphate, subunit 1, domain 1"/>
    <property type="match status" value="1"/>
</dbReference>
<sequence length="263" mass="30110">MCRILFATGEGREIVPLLDAIVKASENDPYKEKRGRGKQHRDGWGYVLLKDGTVRHYRSMRPIFEDTGAVKALRGELTGFVTLMVHSRAASQGVKSLFNVQPFVFSSRHGFTFWLLHNGDLDKSRIIELADLDEKELENVSDTYVFGTYLCRRLQSPTLSNLLVHYRTIEETTKSLFNTVTLFHRSGGDFIAFITARMSESYMGDPLNYEYGKLLLLRRENLFAVVSSTLELYYPAEYEEVPNETAFCVRIRGDAFEVETVHL</sequence>
<reference evidence="7" key="3">
    <citation type="submission" date="2016-10" db="EMBL/GenBank/DDBJ databases">
        <authorList>
            <person name="Varghese N."/>
            <person name="Submissions S."/>
        </authorList>
    </citation>
    <scope>NUCLEOTIDE SEQUENCE [LARGE SCALE GENOMIC DNA]</scope>
    <source>
        <strain evidence="7">OGL-20</strain>
    </source>
</reference>
<dbReference type="OrthoDB" id="350529at2157"/>
<name>A0A0Q2REM7_9EURY</name>
<reference evidence="3 8" key="2">
    <citation type="submission" date="2016-04" db="EMBL/GenBank/DDBJ databases">
        <title>Complete genome sequence of Thermococcus thioreducens type strain OGL-20P.</title>
        <authorList>
            <person name="Oger P.M."/>
        </authorList>
    </citation>
    <scope>NUCLEOTIDE SEQUENCE [LARGE SCALE GENOMIC DNA]</scope>
    <source>
        <strain evidence="3 8">OGL-20P</strain>
    </source>
</reference>
<gene>
    <name evidence="3" type="ORF">A3L14_06410</name>
    <name evidence="4" type="ORF">AMR53_05830</name>
    <name evidence="5" type="ORF">SAMN05216170_0672</name>
</gene>
<dbReference type="Proteomes" id="UP000250136">
    <property type="component" value="Chromosome"/>
</dbReference>
<evidence type="ECO:0000259" key="2">
    <source>
        <dbReference type="PROSITE" id="PS51278"/>
    </source>
</evidence>
<evidence type="ECO:0000313" key="6">
    <source>
        <dbReference type="Proteomes" id="UP000051862"/>
    </source>
</evidence>
<dbReference type="GO" id="GO:0016740">
    <property type="term" value="F:transferase activity"/>
    <property type="evidence" value="ECO:0007669"/>
    <property type="project" value="UniProtKB-KW"/>
</dbReference>
<dbReference type="KEGG" id="ttd:A3L14_06410"/>
<protein>
    <submittedName>
        <fullName evidence="4">Glutamine amidotransferase</fullName>
    </submittedName>
</protein>
<dbReference type="EMBL" id="CP015105">
    <property type="protein sequence ID" value="ASJ12545.1"/>
    <property type="molecule type" value="Genomic_DNA"/>
</dbReference>
<dbReference type="SUPFAM" id="SSF56235">
    <property type="entry name" value="N-terminal nucleophile aminohydrolases (Ntn hydrolases)"/>
    <property type="match status" value="1"/>
</dbReference>
<dbReference type="Proteomes" id="UP000182125">
    <property type="component" value="Unassembled WGS sequence"/>
</dbReference>
<dbReference type="Pfam" id="PF13230">
    <property type="entry name" value="GATase_4"/>
    <property type="match status" value="1"/>
</dbReference>
<proteinExistence type="predicted"/>
<dbReference type="InterPro" id="IPR029055">
    <property type="entry name" value="Ntn_hydrolases_N"/>
</dbReference>
<evidence type="ECO:0000313" key="3">
    <source>
        <dbReference type="EMBL" id="ASJ12545.1"/>
    </source>
</evidence>
<evidence type="ECO:0000313" key="7">
    <source>
        <dbReference type="Proteomes" id="UP000182125"/>
    </source>
</evidence>
<keyword evidence="4" id="KW-0808">Transferase</keyword>
<dbReference type="InterPro" id="IPR026869">
    <property type="entry name" value="EgtC-like"/>
</dbReference>
<dbReference type="InterPro" id="IPR017932">
    <property type="entry name" value="GATase_2_dom"/>
</dbReference>
<feature type="domain" description="Glutamine amidotransferase type-2" evidence="2">
    <location>
        <begin position="2"/>
        <end position="263"/>
    </location>
</feature>
<reference evidence="5" key="4">
    <citation type="submission" date="2016-10" db="EMBL/GenBank/DDBJ databases">
        <authorList>
            <person name="de Groot N.N."/>
        </authorList>
    </citation>
    <scope>NUCLEOTIDE SEQUENCE [LARGE SCALE GENOMIC DNA]</scope>
    <source>
        <strain evidence="5">OGL-20</strain>
    </source>
</reference>
<reference evidence="4 6" key="1">
    <citation type="submission" date="2015-08" db="EMBL/GenBank/DDBJ databases">
        <title>Thermococcus thioreducens DSM 14981 genome sequencing.</title>
        <authorList>
            <person name="Hong S.-J."/>
            <person name="Kim M.-C."/>
            <person name="Shin J.-H."/>
        </authorList>
    </citation>
    <scope>NUCLEOTIDE SEQUENCE [LARGE SCALE GENOMIC DNA]</scope>
    <source>
        <strain evidence="4 6">DSM 14981</strain>
    </source>
</reference>
<dbReference type="RefSeq" id="WP_055429349.1">
    <property type="nucleotide sequence ID" value="NZ_CP015105.1"/>
</dbReference>
<keyword evidence="1 4" id="KW-0315">Glutamine amidotransferase</keyword>
<evidence type="ECO:0000256" key="1">
    <source>
        <dbReference type="ARBA" id="ARBA00022962"/>
    </source>
</evidence>
<dbReference type="PANTHER" id="PTHR42824:SF1">
    <property type="entry name" value="GLUTAMINE AMIDOTRANSFERASE YAFJ-RELATED"/>
    <property type="match status" value="1"/>
</dbReference>
<dbReference type="PROSITE" id="PS51278">
    <property type="entry name" value="GATASE_TYPE_2"/>
    <property type="match status" value="1"/>
</dbReference>
<dbReference type="PATRIC" id="fig|277988.4.peg.1225"/>
<dbReference type="EMBL" id="LIXN01000008">
    <property type="protein sequence ID" value="KQH82454.1"/>
    <property type="molecule type" value="Genomic_DNA"/>
</dbReference>
<organism evidence="4 6">
    <name type="scientific">Thermococcus thioreducens</name>
    <dbReference type="NCBI Taxonomy" id="277988"/>
    <lineage>
        <taxon>Archaea</taxon>
        <taxon>Methanobacteriati</taxon>
        <taxon>Methanobacteriota</taxon>
        <taxon>Thermococci</taxon>
        <taxon>Thermococcales</taxon>
        <taxon>Thermococcaceae</taxon>
        <taxon>Thermococcus</taxon>
    </lineage>
</organism>